<dbReference type="GO" id="GO:0009383">
    <property type="term" value="F:rRNA (cytosine-C5-)-methyltransferase activity"/>
    <property type="evidence" value="ECO:0007669"/>
    <property type="project" value="TreeGrafter"/>
</dbReference>
<dbReference type="AlphaFoldDB" id="A0A382K4T1"/>
<dbReference type="PROSITE" id="PS51686">
    <property type="entry name" value="SAM_MT_RSMB_NOP"/>
    <property type="match status" value="1"/>
</dbReference>
<dbReference type="SUPFAM" id="SSF53335">
    <property type="entry name" value="S-adenosyl-L-methionine-dependent methyltransferases"/>
    <property type="match status" value="1"/>
</dbReference>
<keyword evidence="3" id="KW-0949">S-adenosyl-L-methionine</keyword>
<dbReference type="InterPro" id="IPR029063">
    <property type="entry name" value="SAM-dependent_MTases_sf"/>
</dbReference>
<feature type="domain" description="SAM-dependent MTase RsmB/NOP-type" evidence="5">
    <location>
        <begin position="42"/>
        <end position="200"/>
    </location>
</feature>
<sequence>VNAILRGIDRDRDEILKSPHHSHPTWMVKKFKKDYPDSYQKIFIENNNQAPMSIRVHPSIERDDFKAQLQNENISSELSKIAPQALVLDDAVNITSLPGFENGSCYVQDISAQLAAPLISPKKGERILDACCAPGGKTTHLAELCPDAEIIAIDNDKMRLLRVQENIDRLQNKNVKIILGDATRQDWWDKKMFDKIIFPR</sequence>
<keyword evidence="2" id="KW-0808">Transferase</keyword>
<reference evidence="6" key="1">
    <citation type="submission" date="2018-05" db="EMBL/GenBank/DDBJ databases">
        <authorList>
            <person name="Lanie J.A."/>
            <person name="Ng W.-L."/>
            <person name="Kazmierczak K.M."/>
            <person name="Andrzejewski T.M."/>
            <person name="Davidsen T.M."/>
            <person name="Wayne K.J."/>
            <person name="Tettelin H."/>
            <person name="Glass J.I."/>
            <person name="Rusch D."/>
            <person name="Podicherti R."/>
            <person name="Tsui H.-C.T."/>
            <person name="Winkler M.E."/>
        </authorList>
    </citation>
    <scope>NUCLEOTIDE SEQUENCE</scope>
</reference>
<gene>
    <name evidence="6" type="ORF">METZ01_LOCUS270525</name>
</gene>
<dbReference type="InterPro" id="IPR054728">
    <property type="entry name" value="RsmB-like_ferredoxin"/>
</dbReference>
<dbReference type="Pfam" id="PF22458">
    <property type="entry name" value="RsmF-B_ferredox"/>
    <property type="match status" value="1"/>
</dbReference>
<dbReference type="InterPro" id="IPR023267">
    <property type="entry name" value="RCMT"/>
</dbReference>
<protein>
    <recommendedName>
        <fullName evidence="5">SAM-dependent MTase RsmB/NOP-type domain-containing protein</fullName>
    </recommendedName>
</protein>
<evidence type="ECO:0000256" key="3">
    <source>
        <dbReference type="ARBA" id="ARBA00022691"/>
    </source>
</evidence>
<dbReference type="InterPro" id="IPR049560">
    <property type="entry name" value="MeTrfase_RsmB-F_NOP2_cat"/>
</dbReference>
<dbReference type="PANTHER" id="PTHR22807:SF61">
    <property type="entry name" value="NOL1_NOP2_SUN FAMILY PROTEIN _ ANTITERMINATION NUSB DOMAIN-CONTAINING PROTEIN"/>
    <property type="match status" value="1"/>
</dbReference>
<dbReference type="PANTHER" id="PTHR22807">
    <property type="entry name" value="NOP2 YEAST -RELATED NOL1/NOP2/FMU SUN DOMAIN-CONTAINING"/>
    <property type="match status" value="1"/>
</dbReference>
<dbReference type="GO" id="GO:0070475">
    <property type="term" value="P:rRNA base methylation"/>
    <property type="evidence" value="ECO:0007669"/>
    <property type="project" value="TreeGrafter"/>
</dbReference>
<proteinExistence type="predicted"/>
<dbReference type="PRINTS" id="PR02008">
    <property type="entry name" value="RCMTFAMILY"/>
</dbReference>
<dbReference type="EMBL" id="UINC01077496">
    <property type="protein sequence ID" value="SVC17671.1"/>
    <property type="molecule type" value="Genomic_DNA"/>
</dbReference>
<dbReference type="Gene3D" id="3.30.70.1170">
    <property type="entry name" value="Sun protein, domain 3"/>
    <property type="match status" value="1"/>
</dbReference>
<feature type="non-terminal residue" evidence="6">
    <location>
        <position position="1"/>
    </location>
</feature>
<feature type="non-terminal residue" evidence="6">
    <location>
        <position position="200"/>
    </location>
</feature>
<evidence type="ECO:0000313" key="6">
    <source>
        <dbReference type="EMBL" id="SVC17671.1"/>
    </source>
</evidence>
<name>A0A382K4T1_9ZZZZ</name>
<evidence type="ECO:0000256" key="4">
    <source>
        <dbReference type="ARBA" id="ARBA00022884"/>
    </source>
</evidence>
<dbReference type="CDD" id="cd02440">
    <property type="entry name" value="AdoMet_MTases"/>
    <property type="match status" value="1"/>
</dbReference>
<keyword evidence="1" id="KW-0489">Methyltransferase</keyword>
<dbReference type="Gene3D" id="1.10.287.730">
    <property type="entry name" value="Helix hairpin bin"/>
    <property type="match status" value="1"/>
</dbReference>
<dbReference type="GO" id="GO:0003723">
    <property type="term" value="F:RNA binding"/>
    <property type="evidence" value="ECO:0007669"/>
    <property type="project" value="UniProtKB-KW"/>
</dbReference>
<dbReference type="GO" id="GO:0005829">
    <property type="term" value="C:cytosol"/>
    <property type="evidence" value="ECO:0007669"/>
    <property type="project" value="TreeGrafter"/>
</dbReference>
<accession>A0A382K4T1</accession>
<keyword evidence="4" id="KW-0694">RNA-binding</keyword>
<evidence type="ECO:0000259" key="5">
    <source>
        <dbReference type="PROSITE" id="PS51686"/>
    </source>
</evidence>
<dbReference type="InterPro" id="IPR001678">
    <property type="entry name" value="MeTrfase_RsmB-F_NOP2_dom"/>
</dbReference>
<dbReference type="Gene3D" id="3.40.50.150">
    <property type="entry name" value="Vaccinia Virus protein VP39"/>
    <property type="match status" value="1"/>
</dbReference>
<organism evidence="6">
    <name type="scientific">marine metagenome</name>
    <dbReference type="NCBI Taxonomy" id="408172"/>
    <lineage>
        <taxon>unclassified sequences</taxon>
        <taxon>metagenomes</taxon>
        <taxon>ecological metagenomes</taxon>
    </lineage>
</organism>
<evidence type="ECO:0000256" key="2">
    <source>
        <dbReference type="ARBA" id="ARBA00022679"/>
    </source>
</evidence>
<dbReference type="Pfam" id="PF01189">
    <property type="entry name" value="Methyltr_RsmB-F"/>
    <property type="match status" value="1"/>
</dbReference>
<evidence type="ECO:0000256" key="1">
    <source>
        <dbReference type="ARBA" id="ARBA00022603"/>
    </source>
</evidence>